<proteinExistence type="predicted"/>
<feature type="region of interest" description="Disordered" evidence="1">
    <location>
        <begin position="754"/>
        <end position="949"/>
    </location>
</feature>
<dbReference type="STRING" id="945553.A0A0D2MA10"/>
<feature type="compositionally biased region" description="Low complexity" evidence="1">
    <location>
        <begin position="554"/>
        <end position="582"/>
    </location>
</feature>
<feature type="compositionally biased region" description="Acidic residues" evidence="1">
    <location>
        <begin position="928"/>
        <end position="940"/>
    </location>
</feature>
<dbReference type="OrthoDB" id="43122at2759"/>
<sequence length="1393" mass="149203">MVKKRTSIQAILTPSFFQVAPSLETSPPVSPTTIVSKMRSLSGSTLSSPYASTSLIVLNPGVPSTDKHVRQRSLTFSSLSPRSSPPPAFLLDDDPFANLTSAPSESLKGVVSSQVANDVPLPPLPATLPRSPLHEAPPNGLTAALSSPVASSSFTSPISPPASPLPRAIAGGRIQARPAHQRPAFKSRPSLPSLHTLARMNVVLTKKVRKGRVGAGLPYEPWDLPSDDEWTPPGSASPKHDTWRGASSATTPVQSTAMDVDLTPDSTSRRNVSAIANPQPLLPSQIFALGSIAADVEMVVPVSTTPQPTSSLSPRHSVAYQVSQPAAVSDDVSDEVLVDKVHSVLGELDRPTYPQSIRLVEPPSSTEGDEYAADFLELYHHPSRHGSEDGHGALPEPNMPNTALDALRVLRDTTLVTDDAQAAQSAPISSSAQLKAAEDGEDVEDLDDSYHLRSEHAPDEQDSSFFTHSDSMLFSSPPSSFSLSRSISTTSRSSRASSDSVGRTEHTEDEDEDTSVLSPILPRSIHAYRNFMDPSLSSLELDIEGDPVQDPQMSERGGTSTSRSSSSRPSLSRTRSSSNGSSDVLYSPTPDDYAMFPLHADPFHLQFPEITPSELASAADSVKLAGVEPLSRVVHQGEIPTDGWPSTFRESGVIGGGLGFGFDKLTLTAEAQGENSGGVGSESLAAGTSVNLLNLAHLAGTATNSSETTAEQPHLPPSLYAHDLEEQSLVQQATDPLPLSSRLEADLLGENIMPGHLSHRSRPVSAIKASSVEPEDAGYSQSTTGRAHMPTSTPRRGNETTGRTNGSQWTGYSSMGSGRYGGHERGNSDDDDEDEQRRRQRALERGHAGETIVKTTSQAESSEDDTDRYVTASSGPASSKGNYVARARAGRSPSQSPAVYHGHVPSSSSTRPAPTFPPSSGSSRYVSEEEDGADSEDDDVPLAQAIPGALTAQKTIRRQVREEREQRKREQELGIDINGRRARQTTIRPAGAGNAGVNDDFGASSSRDAAAIAAAAVATSSLALPRQRTITLPGKASTSPVFNPHDLARKLQNVHLSDIPPPPYSGRQQQSIQSPQSLARQPTLPSAHHPMSPTYPHHAKSISRPTGEIQNSADRPHRLPSPGASTAVSPAHRARSLRNPAHAQRQSPFTSPVGEAQPPLPSLHHMRSIHRSAERSPSRVDGSRALGAPEQDPRIDYASSPTAVLSRSNTQHQRSISLSRRDPERVRAERAIPTEPVPSLPLGLRTSNDERRRLPQPNPASTRSSNEAERPQRANAQPPLLPAKDLTITQQRVFVGNLQQFHMVEIAATTTAGDIVSLMDSQGALNGWAGSGGWMVFEVAQDFGMERPIRSYELLADVQSSWLKDKTVNYFMLKLTPLAVPLARSFSYSLWLH</sequence>
<dbReference type="EMBL" id="KN817570">
    <property type="protein sequence ID" value="KJA20163.1"/>
    <property type="molecule type" value="Genomic_DNA"/>
</dbReference>
<feature type="compositionally biased region" description="Polar residues" evidence="1">
    <location>
        <begin position="779"/>
        <end position="810"/>
    </location>
</feature>
<dbReference type="Proteomes" id="UP000054270">
    <property type="component" value="Unassembled WGS sequence"/>
</dbReference>
<feature type="region of interest" description="Disordered" evidence="1">
    <location>
        <begin position="421"/>
        <end position="448"/>
    </location>
</feature>
<feature type="compositionally biased region" description="Polar residues" evidence="1">
    <location>
        <begin position="905"/>
        <end position="925"/>
    </location>
</feature>
<dbReference type="OMA" id="YGIPWPS"/>
<feature type="compositionally biased region" description="Low complexity" evidence="1">
    <location>
        <begin position="421"/>
        <end position="433"/>
    </location>
</feature>
<feature type="compositionally biased region" description="Basic and acidic residues" evidence="1">
    <location>
        <begin position="1171"/>
        <end position="1182"/>
    </location>
</feature>
<feature type="region of interest" description="Disordered" evidence="1">
    <location>
        <begin position="223"/>
        <end position="254"/>
    </location>
</feature>
<feature type="compositionally biased region" description="Basic and acidic residues" evidence="1">
    <location>
        <begin position="835"/>
        <end position="848"/>
    </location>
</feature>
<feature type="compositionally biased region" description="Polar residues" evidence="1">
    <location>
        <begin position="245"/>
        <end position="254"/>
    </location>
</feature>
<evidence type="ECO:0000313" key="3">
    <source>
        <dbReference type="Proteomes" id="UP000054270"/>
    </source>
</evidence>
<dbReference type="InterPro" id="IPR029071">
    <property type="entry name" value="Ubiquitin-like_domsf"/>
</dbReference>
<dbReference type="SUPFAM" id="SSF54236">
    <property type="entry name" value="Ubiquitin-like"/>
    <property type="match status" value="1"/>
</dbReference>
<feature type="region of interest" description="Disordered" evidence="1">
    <location>
        <begin position="1055"/>
        <end position="1279"/>
    </location>
</feature>
<feature type="compositionally biased region" description="Low complexity" evidence="1">
    <location>
        <begin position="143"/>
        <end position="157"/>
    </location>
</feature>
<feature type="compositionally biased region" description="Polar residues" evidence="1">
    <location>
        <begin position="1199"/>
        <end position="1218"/>
    </location>
</feature>
<keyword evidence="3" id="KW-1185">Reference proteome</keyword>
<feature type="compositionally biased region" description="Polar residues" evidence="1">
    <location>
        <begin position="1066"/>
        <end position="1084"/>
    </location>
</feature>
<feature type="compositionally biased region" description="Basic and acidic residues" evidence="1">
    <location>
        <begin position="1219"/>
        <end position="1232"/>
    </location>
</feature>
<feature type="region of interest" description="Disordered" evidence="1">
    <location>
        <begin position="545"/>
        <end position="586"/>
    </location>
</feature>
<feature type="compositionally biased region" description="Polar residues" evidence="1">
    <location>
        <begin position="871"/>
        <end position="881"/>
    </location>
</feature>
<evidence type="ECO:0000313" key="2">
    <source>
        <dbReference type="EMBL" id="KJA20163.1"/>
    </source>
</evidence>
<protein>
    <submittedName>
        <fullName evidence="2">Uncharacterized protein</fullName>
    </submittedName>
</protein>
<feature type="region of interest" description="Disordered" evidence="1">
    <location>
        <begin position="381"/>
        <end position="400"/>
    </location>
</feature>
<name>A0A0D2MA10_HYPSF</name>
<feature type="region of interest" description="Disordered" evidence="1">
    <location>
        <begin position="476"/>
        <end position="518"/>
    </location>
</feature>
<accession>A0A0D2MA10</accession>
<reference evidence="3" key="1">
    <citation type="submission" date="2014-04" db="EMBL/GenBank/DDBJ databases">
        <title>Evolutionary Origins and Diversification of the Mycorrhizal Mutualists.</title>
        <authorList>
            <consortium name="DOE Joint Genome Institute"/>
            <consortium name="Mycorrhizal Genomics Consortium"/>
            <person name="Kohler A."/>
            <person name="Kuo A."/>
            <person name="Nagy L.G."/>
            <person name="Floudas D."/>
            <person name="Copeland A."/>
            <person name="Barry K.W."/>
            <person name="Cichocki N."/>
            <person name="Veneault-Fourrey C."/>
            <person name="LaButti K."/>
            <person name="Lindquist E.A."/>
            <person name="Lipzen A."/>
            <person name="Lundell T."/>
            <person name="Morin E."/>
            <person name="Murat C."/>
            <person name="Riley R."/>
            <person name="Ohm R."/>
            <person name="Sun H."/>
            <person name="Tunlid A."/>
            <person name="Henrissat B."/>
            <person name="Grigoriev I.V."/>
            <person name="Hibbett D.S."/>
            <person name="Martin F."/>
        </authorList>
    </citation>
    <scope>NUCLEOTIDE SEQUENCE [LARGE SCALE GENOMIC DNA]</scope>
    <source>
        <strain evidence="3">FD-334 SS-4</strain>
    </source>
</reference>
<evidence type="ECO:0000256" key="1">
    <source>
        <dbReference type="SAM" id="MobiDB-lite"/>
    </source>
</evidence>
<organism evidence="2 3">
    <name type="scientific">Hypholoma sublateritium (strain FD-334 SS-4)</name>
    <dbReference type="NCBI Taxonomy" id="945553"/>
    <lineage>
        <taxon>Eukaryota</taxon>
        <taxon>Fungi</taxon>
        <taxon>Dikarya</taxon>
        <taxon>Basidiomycota</taxon>
        <taxon>Agaricomycotina</taxon>
        <taxon>Agaricomycetes</taxon>
        <taxon>Agaricomycetidae</taxon>
        <taxon>Agaricales</taxon>
        <taxon>Agaricineae</taxon>
        <taxon>Strophariaceae</taxon>
        <taxon>Hypholoma</taxon>
    </lineage>
</organism>
<gene>
    <name evidence="2" type="ORF">HYPSUDRAFT_830894</name>
</gene>
<feature type="compositionally biased region" description="Low complexity" evidence="1">
    <location>
        <begin position="476"/>
        <end position="500"/>
    </location>
</feature>
<feature type="region of interest" description="Disordered" evidence="1">
    <location>
        <begin position="122"/>
        <end position="168"/>
    </location>
</feature>
<feature type="compositionally biased region" description="Basic and acidic residues" evidence="1">
    <location>
        <begin position="381"/>
        <end position="391"/>
    </location>
</feature>
<feature type="region of interest" description="Disordered" evidence="1">
    <location>
        <begin position="76"/>
        <end position="95"/>
    </location>
</feature>
<dbReference type="Gene3D" id="3.10.20.90">
    <property type="entry name" value="Phosphatidylinositol 3-kinase Catalytic Subunit, Chain A, domain 1"/>
    <property type="match status" value="1"/>
</dbReference>